<dbReference type="InterPro" id="IPR042299">
    <property type="entry name" value="Ufd1-like_Nn"/>
</dbReference>
<feature type="domain" description="Ubiquitin fusion degradation protein UFD1 N-terminal subdomain 2" evidence="5">
    <location>
        <begin position="119"/>
        <end position="195"/>
    </location>
</feature>
<sequence>MFPFNRLFDDGMQHQTQFTARYKCYSVSMMHVDRGDVEKGGKIILPQSSLDQLTRLNIQYPMLFKLTNTKDNVNRQTYCGVLEFIADEGQMHVPHWMMKNLFLEEGDICLVENVSLPIATFAKFQPQSLDFLDLTNPKAAYLQLQHNTHFACLTTGDVIAIYYNDKVYELCVLETKPGPAVSIIECDMNVDFASPVGYQEHNVKSQANQQEVTDNETENELVDSAFCAFQGQGQRIDGKSKNTQAAPQRTTNGRQRGIPNYNHDPYHLQFYREKRRNKDPNKELSEDNNFKVFQGEGQALRSK</sequence>
<organism evidence="6 7">
    <name type="scientific">Dimorphilus gyrociliatus</name>
    <dbReference type="NCBI Taxonomy" id="2664684"/>
    <lineage>
        <taxon>Eukaryota</taxon>
        <taxon>Metazoa</taxon>
        <taxon>Spiralia</taxon>
        <taxon>Lophotrochozoa</taxon>
        <taxon>Annelida</taxon>
        <taxon>Polychaeta</taxon>
        <taxon>Polychaeta incertae sedis</taxon>
        <taxon>Dinophilidae</taxon>
        <taxon>Dimorphilus</taxon>
    </lineage>
</organism>
<evidence type="ECO:0000313" key="6">
    <source>
        <dbReference type="EMBL" id="CAD5120397.1"/>
    </source>
</evidence>
<accession>A0A7I8VXY2</accession>
<evidence type="ECO:0000256" key="1">
    <source>
        <dbReference type="ARBA" id="ARBA00006043"/>
    </source>
</evidence>
<dbReference type="GO" id="GO:0034098">
    <property type="term" value="C:VCP-NPL4-UFD1 AAA ATPase complex"/>
    <property type="evidence" value="ECO:0007669"/>
    <property type="project" value="TreeGrafter"/>
</dbReference>
<dbReference type="InterPro" id="IPR055417">
    <property type="entry name" value="UFD1_N1"/>
</dbReference>
<dbReference type="InterPro" id="IPR055418">
    <property type="entry name" value="UFD1_N2"/>
</dbReference>
<dbReference type="Pfam" id="PF03152">
    <property type="entry name" value="UFD1_N1"/>
    <property type="match status" value="1"/>
</dbReference>
<comment type="similarity">
    <text evidence="1">Belongs to the UFD1 family.</text>
</comment>
<evidence type="ECO:0000259" key="5">
    <source>
        <dbReference type="Pfam" id="PF24842"/>
    </source>
</evidence>
<feature type="compositionally biased region" description="Basic and acidic residues" evidence="3">
    <location>
        <begin position="264"/>
        <end position="289"/>
    </location>
</feature>
<dbReference type="OrthoDB" id="422728at2759"/>
<dbReference type="GO" id="GO:0036503">
    <property type="term" value="P:ERAD pathway"/>
    <property type="evidence" value="ECO:0007669"/>
    <property type="project" value="TreeGrafter"/>
</dbReference>
<reference evidence="6 7" key="1">
    <citation type="submission" date="2020-08" db="EMBL/GenBank/DDBJ databases">
        <authorList>
            <person name="Hejnol A."/>
        </authorList>
    </citation>
    <scope>NUCLEOTIDE SEQUENCE [LARGE SCALE GENOMIC DNA]</scope>
</reference>
<gene>
    <name evidence="6" type="ORF">DGYR_LOCUS8503</name>
</gene>
<dbReference type="Gene3D" id="3.10.330.10">
    <property type="match status" value="1"/>
</dbReference>
<dbReference type="Gene3D" id="2.40.40.50">
    <property type="entry name" value="Ubiquitin fusion degradation protein UFD1, N-terminal domain"/>
    <property type="match status" value="1"/>
</dbReference>
<dbReference type="Pfam" id="PF24842">
    <property type="entry name" value="UFD1_N2"/>
    <property type="match status" value="1"/>
</dbReference>
<evidence type="ECO:0000256" key="3">
    <source>
        <dbReference type="SAM" id="MobiDB-lite"/>
    </source>
</evidence>
<evidence type="ECO:0000259" key="4">
    <source>
        <dbReference type="Pfam" id="PF03152"/>
    </source>
</evidence>
<dbReference type="PANTHER" id="PTHR12555">
    <property type="entry name" value="UBIQUITIN FUSION DEGRADATON PROTEIN 1"/>
    <property type="match status" value="1"/>
</dbReference>
<protein>
    <submittedName>
        <fullName evidence="6">DgyrCDS8968</fullName>
    </submittedName>
</protein>
<name>A0A7I8VXY2_9ANNE</name>
<dbReference type="GO" id="GO:0006511">
    <property type="term" value="P:ubiquitin-dependent protein catabolic process"/>
    <property type="evidence" value="ECO:0007669"/>
    <property type="project" value="InterPro"/>
</dbReference>
<dbReference type="EMBL" id="CAJFCJ010000012">
    <property type="protein sequence ID" value="CAD5120397.1"/>
    <property type="molecule type" value="Genomic_DNA"/>
</dbReference>
<feature type="region of interest" description="Disordered" evidence="3">
    <location>
        <begin position="236"/>
        <end position="303"/>
    </location>
</feature>
<proteinExistence type="inferred from homology"/>
<keyword evidence="7" id="KW-1185">Reference proteome</keyword>
<keyword evidence="2" id="KW-0833">Ubl conjugation pathway</keyword>
<dbReference type="Proteomes" id="UP000549394">
    <property type="component" value="Unassembled WGS sequence"/>
</dbReference>
<dbReference type="InterPro" id="IPR004854">
    <property type="entry name" value="Ufd1-like"/>
</dbReference>
<dbReference type="AlphaFoldDB" id="A0A7I8VXY2"/>
<dbReference type="GO" id="GO:0031593">
    <property type="term" value="F:polyubiquitin modification-dependent protein binding"/>
    <property type="evidence" value="ECO:0007669"/>
    <property type="project" value="TreeGrafter"/>
</dbReference>
<evidence type="ECO:0000313" key="7">
    <source>
        <dbReference type="Proteomes" id="UP000549394"/>
    </source>
</evidence>
<comment type="caution">
    <text evidence="6">The sequence shown here is derived from an EMBL/GenBank/DDBJ whole genome shotgun (WGS) entry which is preliminary data.</text>
</comment>
<feature type="compositionally biased region" description="Polar residues" evidence="3">
    <location>
        <begin position="241"/>
        <end position="254"/>
    </location>
</feature>
<dbReference type="FunFam" id="2.40.40.50:FF:000001">
    <property type="entry name" value="Ubiquitin fusion degradation protein 1 homolog"/>
    <property type="match status" value="1"/>
</dbReference>
<evidence type="ECO:0000256" key="2">
    <source>
        <dbReference type="ARBA" id="ARBA00022786"/>
    </source>
</evidence>
<feature type="domain" description="Ubiquitin fusion degradation protein UFD1 N-terminal subdomain 1" evidence="4">
    <location>
        <begin position="18"/>
        <end position="117"/>
    </location>
</feature>
<dbReference type="PANTHER" id="PTHR12555:SF13">
    <property type="entry name" value="UBIQUITIN RECOGNITION FACTOR IN ER-ASSOCIATED DEGRADATION PROTEIN 1"/>
    <property type="match status" value="1"/>
</dbReference>